<dbReference type="InterPro" id="IPR011991">
    <property type="entry name" value="ArsR-like_HTH"/>
</dbReference>
<dbReference type="InterPro" id="IPR001845">
    <property type="entry name" value="HTH_ArsR_DNA-bd_dom"/>
</dbReference>
<sequence>MVYLIEVSPQDIVASRFAISPLIVTKHTLWLLSGKKEAGVWRAWVDRVREPYQNLLARRPGLGAMVALFRERRYNADFPAPPPAGVNTPFGVELAAVRATPAAQARDEIARNLDGMARLPDSVMDVLLAPEVVDLFADALQGVWEEIVAPAWPRFHAVLERDVIQRAGRLATYGWAAALADLGPQVRWRPDGVIEVRAMSPDETYRLDGRGLLFVPTVLPVGVGSYLEHAWPYAISYPARGAGIAQEAPDGLAGLIGRTRTRVLLELAGPATTTQLVTLLGLSLGTVGGHLAALRKAGLVTGSRTGRGVLYHRTALGDSLVSPPASPR</sequence>
<gene>
    <name evidence="5" type="ORF">SAMN05216275_13748</name>
</gene>
<evidence type="ECO:0000256" key="2">
    <source>
        <dbReference type="ARBA" id="ARBA00023125"/>
    </source>
</evidence>
<organism evidence="5 6">
    <name type="scientific">Streptosporangium canum</name>
    <dbReference type="NCBI Taxonomy" id="324952"/>
    <lineage>
        <taxon>Bacteria</taxon>
        <taxon>Bacillati</taxon>
        <taxon>Actinomycetota</taxon>
        <taxon>Actinomycetes</taxon>
        <taxon>Streptosporangiales</taxon>
        <taxon>Streptosporangiaceae</taxon>
        <taxon>Streptosporangium</taxon>
    </lineage>
</organism>
<evidence type="ECO:0000256" key="3">
    <source>
        <dbReference type="ARBA" id="ARBA00023163"/>
    </source>
</evidence>
<dbReference type="SMART" id="SM00418">
    <property type="entry name" value="HTH_ARSR"/>
    <property type="match status" value="1"/>
</dbReference>
<accession>A0A1I4CUZ8</accession>
<dbReference type="Proteomes" id="UP000199111">
    <property type="component" value="Unassembled WGS sequence"/>
</dbReference>
<dbReference type="GO" id="GO:0003677">
    <property type="term" value="F:DNA binding"/>
    <property type="evidence" value="ECO:0007669"/>
    <property type="project" value="UniProtKB-KW"/>
</dbReference>
<evidence type="ECO:0000256" key="1">
    <source>
        <dbReference type="ARBA" id="ARBA00023015"/>
    </source>
</evidence>
<dbReference type="InterPro" id="IPR051011">
    <property type="entry name" value="Metal_resp_trans_reg"/>
</dbReference>
<protein>
    <submittedName>
        <fullName evidence="5">Transcriptional regulator, ArsR family</fullName>
    </submittedName>
</protein>
<dbReference type="Pfam" id="PF01022">
    <property type="entry name" value="HTH_5"/>
    <property type="match status" value="1"/>
</dbReference>
<keyword evidence="3" id="KW-0804">Transcription</keyword>
<dbReference type="InterPro" id="IPR036388">
    <property type="entry name" value="WH-like_DNA-bd_sf"/>
</dbReference>
<proteinExistence type="predicted"/>
<name>A0A1I4CUZ8_9ACTN</name>
<dbReference type="Gene3D" id="1.10.10.10">
    <property type="entry name" value="Winged helix-like DNA-binding domain superfamily/Winged helix DNA-binding domain"/>
    <property type="match status" value="1"/>
</dbReference>
<evidence type="ECO:0000259" key="4">
    <source>
        <dbReference type="SMART" id="SM00418"/>
    </source>
</evidence>
<keyword evidence="6" id="KW-1185">Reference proteome</keyword>
<dbReference type="EMBL" id="FOQY01000037">
    <property type="protein sequence ID" value="SFK83846.1"/>
    <property type="molecule type" value="Genomic_DNA"/>
</dbReference>
<keyword evidence="2" id="KW-0238">DNA-binding</keyword>
<feature type="domain" description="HTH arsR-type" evidence="4">
    <location>
        <begin position="250"/>
        <end position="322"/>
    </location>
</feature>
<reference evidence="6" key="1">
    <citation type="submission" date="2016-10" db="EMBL/GenBank/DDBJ databases">
        <authorList>
            <person name="Varghese N."/>
            <person name="Submissions S."/>
        </authorList>
    </citation>
    <scope>NUCLEOTIDE SEQUENCE [LARGE SCALE GENOMIC DNA]</scope>
    <source>
        <strain evidence="6">CGMCC 4.2126</strain>
    </source>
</reference>
<dbReference type="CDD" id="cd00090">
    <property type="entry name" value="HTH_ARSR"/>
    <property type="match status" value="1"/>
</dbReference>
<evidence type="ECO:0000313" key="6">
    <source>
        <dbReference type="Proteomes" id="UP000199111"/>
    </source>
</evidence>
<dbReference type="PANTHER" id="PTHR43132:SF6">
    <property type="entry name" value="HTH-TYPE TRANSCRIPTIONAL REPRESSOR CZRA"/>
    <property type="match status" value="1"/>
</dbReference>
<dbReference type="InterPro" id="IPR036390">
    <property type="entry name" value="WH_DNA-bd_sf"/>
</dbReference>
<dbReference type="AlphaFoldDB" id="A0A1I4CUZ8"/>
<evidence type="ECO:0000313" key="5">
    <source>
        <dbReference type="EMBL" id="SFK83846.1"/>
    </source>
</evidence>
<dbReference type="PANTHER" id="PTHR43132">
    <property type="entry name" value="ARSENICAL RESISTANCE OPERON REPRESSOR ARSR-RELATED"/>
    <property type="match status" value="1"/>
</dbReference>
<dbReference type="RefSeq" id="WP_093891204.1">
    <property type="nucleotide sequence ID" value="NZ_FOQY01000037.1"/>
</dbReference>
<keyword evidence="1" id="KW-0805">Transcription regulation</keyword>
<dbReference type="GeneID" id="96302660"/>
<dbReference type="GO" id="GO:0003700">
    <property type="term" value="F:DNA-binding transcription factor activity"/>
    <property type="evidence" value="ECO:0007669"/>
    <property type="project" value="InterPro"/>
</dbReference>
<dbReference type="SUPFAM" id="SSF46785">
    <property type="entry name" value="Winged helix' DNA-binding domain"/>
    <property type="match status" value="1"/>
</dbReference>